<dbReference type="InterPro" id="IPR006767">
    <property type="entry name" value="Cwf19-like_C_dom-2"/>
</dbReference>
<feature type="compositionally biased region" description="Basic and acidic residues" evidence="2">
    <location>
        <begin position="293"/>
        <end position="329"/>
    </location>
</feature>
<accession>A0ABP1QYP8</accession>
<feature type="domain" description="Cwf19-like protein C-terminal" evidence="3">
    <location>
        <begin position="679"/>
        <end position="774"/>
    </location>
</feature>
<evidence type="ECO:0000259" key="4">
    <source>
        <dbReference type="Pfam" id="PF04677"/>
    </source>
</evidence>
<feature type="compositionally biased region" description="Basic residues" evidence="2">
    <location>
        <begin position="26"/>
        <end position="61"/>
    </location>
</feature>
<comment type="similarity">
    <text evidence="1">Belongs to the CWF19 family.</text>
</comment>
<dbReference type="PANTHER" id="PTHR12072">
    <property type="entry name" value="CWF19, CELL CYCLE CONTROL PROTEIN"/>
    <property type="match status" value="1"/>
</dbReference>
<feature type="compositionally biased region" description="Basic and acidic residues" evidence="2">
    <location>
        <begin position="233"/>
        <end position="253"/>
    </location>
</feature>
<feature type="compositionally biased region" description="Low complexity" evidence="2">
    <location>
        <begin position="331"/>
        <end position="344"/>
    </location>
</feature>
<sequence>MGKHLDSSDEEVSDDTTSSEEEGFRSKKKSKKDKHLSSHKKKKSKDKKKHKKKSKKSRRRSSSSEGSSESEDEWVVKEETAPAKRASDEADSEEIFKKPKIEPVPKAKNNDQDEWNEFGNILPTFSNDGKKAERRKQKEEARASKSIDQLGQAVNELNPYWKDGGSGLPEEESQVTKPSSSSQDIGDGGLSWLRKAFIRAKEQAKEEGRTLEEVVSDRWGSLEKFLGMLEAAENKAKERERGGGMRNSGDHRRRDSRRFIQPNRDSDDEEESNRHSRYSSSSRSHRHHRERDRRRSRDRDRDSRSGWRKRGSPERSSESSRKRSPEAEIKSSSSRPPSTITTEPVAQLHPTFSSDRKTKTPQVKERRSSSPEEKEESPEVPTPQILTDKEMNELGAKLLKAEMFGNTALVDELKIKLKEAETTRENFIKTGGKIGQTQSSQTKIVTKVMMDSGKDRGRRVKDKITETHKDGQRVRYFPDDDKYTLQNMFQKEKMNTAADENALFARIAGKGAKTGVDYDADDVFTDRASSSKQVAKDKEREVRDVLDKEKEYKKILDSCPWCFESQVSEKHLIMSVGEKSYLCAPPYQSLAEGHCLIIPMSHVSCATDLDEDVWAEMQKFRKALVRMFREADQDMVIFETALYLKRHPHMYLECVPMPKETGELAPIYFKKAIQECETEWSHNKKLVELRNRDVRRAVPKGLPYFSVDFGDDSCGFAHVVEDERNFPRNFAHEIVGGMMELDHHLWRKQKKDDFKTQRTKVMEFLKLWGPYDWTRDPS</sequence>
<proteinExistence type="inferred from homology"/>
<dbReference type="Pfam" id="PF04677">
    <property type="entry name" value="CwfJ_C_1"/>
    <property type="match status" value="1"/>
</dbReference>
<evidence type="ECO:0000313" key="5">
    <source>
        <dbReference type="EMBL" id="CAL8111702.1"/>
    </source>
</evidence>
<dbReference type="EMBL" id="CAXLJM020000046">
    <property type="protein sequence ID" value="CAL8111702.1"/>
    <property type="molecule type" value="Genomic_DNA"/>
</dbReference>
<dbReference type="InterPro" id="IPR036265">
    <property type="entry name" value="HIT-like_sf"/>
</dbReference>
<feature type="domain" description="Cwf19-like C-terminal" evidence="4">
    <location>
        <begin position="548"/>
        <end position="670"/>
    </location>
</feature>
<feature type="compositionally biased region" description="Basic residues" evidence="2">
    <location>
        <begin position="283"/>
        <end position="292"/>
    </location>
</feature>
<dbReference type="InterPro" id="IPR006768">
    <property type="entry name" value="Cwf19-like_C_dom-1"/>
</dbReference>
<evidence type="ECO:0000256" key="2">
    <source>
        <dbReference type="SAM" id="MobiDB-lite"/>
    </source>
</evidence>
<name>A0ABP1QYP8_9HEXA</name>
<keyword evidence="6" id="KW-1185">Reference proteome</keyword>
<evidence type="ECO:0000256" key="1">
    <source>
        <dbReference type="ARBA" id="ARBA00006795"/>
    </source>
</evidence>
<feature type="compositionally biased region" description="Basic and acidic residues" evidence="2">
    <location>
        <begin position="354"/>
        <end position="372"/>
    </location>
</feature>
<feature type="compositionally biased region" description="Acidic residues" evidence="2">
    <location>
        <begin position="8"/>
        <end position="21"/>
    </location>
</feature>
<gene>
    <name evidence="5" type="ORF">ODALV1_LOCUS15279</name>
</gene>
<dbReference type="Pfam" id="PF04676">
    <property type="entry name" value="CwfJ_C_2"/>
    <property type="match status" value="1"/>
</dbReference>
<dbReference type="Proteomes" id="UP001642540">
    <property type="component" value="Unassembled WGS sequence"/>
</dbReference>
<protein>
    <recommendedName>
        <fullName evidence="7">CWF19-like protein 2</fullName>
    </recommendedName>
</protein>
<evidence type="ECO:0000259" key="3">
    <source>
        <dbReference type="Pfam" id="PF04676"/>
    </source>
</evidence>
<evidence type="ECO:0000313" key="6">
    <source>
        <dbReference type="Proteomes" id="UP001642540"/>
    </source>
</evidence>
<dbReference type="PANTHER" id="PTHR12072:SF5">
    <property type="entry name" value="CWF19-LIKE PROTEIN 2"/>
    <property type="match status" value="1"/>
</dbReference>
<feature type="region of interest" description="Disordered" evidence="2">
    <location>
        <begin position="1"/>
        <end position="188"/>
    </location>
</feature>
<feature type="region of interest" description="Disordered" evidence="2">
    <location>
        <begin position="233"/>
        <end position="388"/>
    </location>
</feature>
<reference evidence="5 6" key="1">
    <citation type="submission" date="2024-08" db="EMBL/GenBank/DDBJ databases">
        <authorList>
            <person name="Cucini C."/>
            <person name="Frati F."/>
        </authorList>
    </citation>
    <scope>NUCLEOTIDE SEQUENCE [LARGE SCALE GENOMIC DNA]</scope>
</reference>
<evidence type="ECO:0008006" key="7">
    <source>
        <dbReference type="Google" id="ProtNLM"/>
    </source>
</evidence>
<feature type="compositionally biased region" description="Polar residues" evidence="2">
    <location>
        <begin position="175"/>
        <end position="184"/>
    </location>
</feature>
<feature type="compositionally biased region" description="Basic and acidic residues" evidence="2">
    <location>
        <begin position="74"/>
        <end position="111"/>
    </location>
</feature>
<feature type="compositionally biased region" description="Basic and acidic residues" evidence="2">
    <location>
        <begin position="128"/>
        <end position="145"/>
    </location>
</feature>
<dbReference type="InterPro" id="IPR040194">
    <property type="entry name" value="Cwf19-like"/>
</dbReference>
<dbReference type="SUPFAM" id="SSF54197">
    <property type="entry name" value="HIT-like"/>
    <property type="match status" value="1"/>
</dbReference>
<dbReference type="Gene3D" id="3.30.428.10">
    <property type="entry name" value="HIT-like"/>
    <property type="match status" value="1"/>
</dbReference>
<comment type="caution">
    <text evidence="5">The sequence shown here is derived from an EMBL/GenBank/DDBJ whole genome shotgun (WGS) entry which is preliminary data.</text>
</comment>
<organism evidence="5 6">
    <name type="scientific">Orchesella dallaii</name>
    <dbReference type="NCBI Taxonomy" id="48710"/>
    <lineage>
        <taxon>Eukaryota</taxon>
        <taxon>Metazoa</taxon>
        <taxon>Ecdysozoa</taxon>
        <taxon>Arthropoda</taxon>
        <taxon>Hexapoda</taxon>
        <taxon>Collembola</taxon>
        <taxon>Entomobryomorpha</taxon>
        <taxon>Entomobryoidea</taxon>
        <taxon>Orchesellidae</taxon>
        <taxon>Orchesellinae</taxon>
        <taxon>Orchesella</taxon>
    </lineage>
</organism>